<accession>A0ABX5LNQ0</accession>
<sequence>MKKIEEQLKQKISSQRWLVSWSILKKQNPKEIFIQPQGGYVISCRRLLQGYKNNTEWKKLEKEIAIALKLARAGHAVGMLTEFSNRQTKNPDAVVDGILCDFKECNFKKICEHFKKAMQQADSVAIHLIKEEPLSRIFGKLKPTAKLHYKKNFLVYIITENAVKMKSIEEIIK</sequence>
<evidence type="ECO:0000313" key="1">
    <source>
        <dbReference type="EMBL" id="PWL04059.1"/>
    </source>
</evidence>
<protein>
    <submittedName>
        <fullName evidence="1">Uncharacterized protein</fullName>
    </submittedName>
</protein>
<organism evidence="1 2">
    <name type="scientific">Hallerella porci</name>
    <dbReference type="NCBI Taxonomy" id="1945871"/>
    <lineage>
        <taxon>Bacteria</taxon>
        <taxon>Pseudomonadati</taxon>
        <taxon>Fibrobacterota</taxon>
        <taxon>Fibrobacteria</taxon>
        <taxon>Fibrobacterales</taxon>
        <taxon>Fibrobacteraceae</taxon>
        <taxon>Hallerella</taxon>
    </lineage>
</organism>
<keyword evidence="2" id="KW-1185">Reference proteome</keyword>
<proteinExistence type="predicted"/>
<reference evidence="1 2" key="1">
    <citation type="submission" date="2018-05" db="EMBL/GenBank/DDBJ databases">
        <title>Animal gut microbial communities from fecal samples from Wisconsin, USA.</title>
        <authorList>
            <person name="Neumann A."/>
        </authorList>
    </citation>
    <scope>NUCLEOTIDE SEQUENCE [LARGE SCALE GENOMIC DNA]</scope>
    <source>
        <strain evidence="1 2">UWS4</strain>
    </source>
</reference>
<comment type="caution">
    <text evidence="1">The sequence shown here is derived from an EMBL/GenBank/DDBJ whole genome shotgun (WGS) entry which is preliminary data.</text>
</comment>
<gene>
    <name evidence="1" type="ORF">B0H50_10170</name>
</gene>
<dbReference type="RefSeq" id="WP_106198409.1">
    <property type="nucleotide sequence ID" value="NZ_JAXEIU010000026.1"/>
</dbReference>
<evidence type="ECO:0000313" key="2">
    <source>
        <dbReference type="Proteomes" id="UP000245523"/>
    </source>
</evidence>
<dbReference type="Gene3D" id="3.40.1350.120">
    <property type="match status" value="1"/>
</dbReference>
<dbReference type="EMBL" id="QGHD01000001">
    <property type="protein sequence ID" value="PWL04059.1"/>
    <property type="molecule type" value="Genomic_DNA"/>
</dbReference>
<name>A0ABX5LNQ0_9BACT</name>
<dbReference type="Proteomes" id="UP000245523">
    <property type="component" value="Unassembled WGS sequence"/>
</dbReference>